<dbReference type="AlphaFoldDB" id="A0A1M5TJI0"/>
<organism evidence="2 3">
    <name type="scientific">Bradyrhizobium erythrophlei</name>
    <dbReference type="NCBI Taxonomy" id="1437360"/>
    <lineage>
        <taxon>Bacteria</taxon>
        <taxon>Pseudomonadati</taxon>
        <taxon>Pseudomonadota</taxon>
        <taxon>Alphaproteobacteria</taxon>
        <taxon>Hyphomicrobiales</taxon>
        <taxon>Nitrobacteraceae</taxon>
        <taxon>Bradyrhizobium</taxon>
    </lineage>
</organism>
<evidence type="ECO:0000256" key="1">
    <source>
        <dbReference type="SAM" id="MobiDB-lite"/>
    </source>
</evidence>
<reference evidence="2 3" key="1">
    <citation type="submission" date="2016-11" db="EMBL/GenBank/DDBJ databases">
        <authorList>
            <person name="Jaros S."/>
            <person name="Januszkiewicz K."/>
            <person name="Wedrychowicz H."/>
        </authorList>
    </citation>
    <scope>NUCLEOTIDE SEQUENCE [LARGE SCALE GENOMIC DNA]</scope>
    <source>
        <strain evidence="2 3">GAS138</strain>
    </source>
</reference>
<protein>
    <submittedName>
        <fullName evidence="2">Uncharacterized protein</fullName>
    </submittedName>
</protein>
<sequence>MMNLSLSQRDTTYRSIGKKPRRVAWLRRSPQRSKPSRLRRRGPRWVLAALLLLAADAVLAIIVWLVVERLVR</sequence>
<evidence type="ECO:0000313" key="3">
    <source>
        <dbReference type="Proteomes" id="UP000189796"/>
    </source>
</evidence>
<dbReference type="Proteomes" id="UP000189796">
    <property type="component" value="Chromosome I"/>
</dbReference>
<proteinExistence type="predicted"/>
<accession>A0A1M5TJI0</accession>
<dbReference type="EMBL" id="LT670817">
    <property type="protein sequence ID" value="SHH50810.1"/>
    <property type="molecule type" value="Genomic_DNA"/>
</dbReference>
<name>A0A1M5TJI0_9BRAD</name>
<evidence type="ECO:0000313" key="2">
    <source>
        <dbReference type="EMBL" id="SHH50810.1"/>
    </source>
</evidence>
<gene>
    <name evidence="2" type="ORF">SAMN05443248_5042</name>
</gene>
<feature type="region of interest" description="Disordered" evidence="1">
    <location>
        <begin position="19"/>
        <end position="40"/>
    </location>
</feature>